<protein>
    <submittedName>
        <fullName evidence="1">Uncharacterized protein</fullName>
    </submittedName>
</protein>
<dbReference type="Proteomes" id="UP000070483">
    <property type="component" value="Unassembled WGS sequence"/>
</dbReference>
<evidence type="ECO:0000313" key="2">
    <source>
        <dbReference type="Proteomes" id="UP000070483"/>
    </source>
</evidence>
<proteinExistence type="predicted"/>
<dbReference type="EMBL" id="LSDD01000030">
    <property type="protein sequence ID" value="KXB69197.1"/>
    <property type="molecule type" value="Genomic_DNA"/>
</dbReference>
<dbReference type="STRING" id="157687.HMPREF3180_00445"/>
<comment type="caution">
    <text evidence="1">The sequence shown here is derived from an EMBL/GenBank/DDBJ whole genome shotgun (WGS) entry which is preliminary data.</text>
</comment>
<gene>
    <name evidence="1" type="ORF">HMPREF3180_00445</name>
</gene>
<keyword evidence="2" id="KW-1185">Reference proteome</keyword>
<sequence>MLKNMDIILKLNIDTMFYFKYGFVLKFYLLENYSFLLLNI</sequence>
<evidence type="ECO:0000313" key="1">
    <source>
        <dbReference type="EMBL" id="KXB69197.1"/>
    </source>
</evidence>
<dbReference type="AlphaFoldDB" id="A0A134AND1"/>
<organism evidence="1 2">
    <name type="scientific">Leptotrichia wadei</name>
    <dbReference type="NCBI Taxonomy" id="157687"/>
    <lineage>
        <taxon>Bacteria</taxon>
        <taxon>Fusobacteriati</taxon>
        <taxon>Fusobacteriota</taxon>
        <taxon>Fusobacteriia</taxon>
        <taxon>Fusobacteriales</taxon>
        <taxon>Leptotrichiaceae</taxon>
        <taxon>Leptotrichia</taxon>
    </lineage>
</organism>
<reference evidence="2" key="1">
    <citation type="submission" date="2016-01" db="EMBL/GenBank/DDBJ databases">
        <authorList>
            <person name="Mitreva M."/>
            <person name="Pepin K.H."/>
            <person name="Mihindukulasuriya K.A."/>
            <person name="Fulton R."/>
            <person name="Fronick C."/>
            <person name="O'Laughlin M."/>
            <person name="Miner T."/>
            <person name="Herter B."/>
            <person name="Rosa B.A."/>
            <person name="Cordes M."/>
            <person name="Tomlinson C."/>
            <person name="Wollam A."/>
            <person name="Palsikar V.B."/>
            <person name="Mardis E.R."/>
            <person name="Wilson R.K."/>
        </authorList>
    </citation>
    <scope>NUCLEOTIDE SEQUENCE [LARGE SCALE GENOMIC DNA]</scope>
    <source>
        <strain evidence="2">KA00185</strain>
    </source>
</reference>
<accession>A0A134AND1</accession>
<name>A0A134AND1_9FUSO</name>
<dbReference type="PATRIC" id="fig|157687.3.peg.446"/>